<dbReference type="GO" id="GO:0005654">
    <property type="term" value="C:nucleoplasm"/>
    <property type="evidence" value="ECO:0007669"/>
    <property type="project" value="TreeGrafter"/>
</dbReference>
<evidence type="ECO:0000256" key="2">
    <source>
        <dbReference type="SAM" id="MobiDB-lite"/>
    </source>
</evidence>
<dbReference type="GO" id="GO:0061574">
    <property type="term" value="C:ASAP complex"/>
    <property type="evidence" value="ECO:0007669"/>
    <property type="project" value="TreeGrafter"/>
</dbReference>
<dbReference type="PANTHER" id="PTHR15481:SF0">
    <property type="entry name" value="LD23870P-RELATED"/>
    <property type="match status" value="1"/>
</dbReference>
<dbReference type="InterPro" id="IPR012677">
    <property type="entry name" value="Nucleotide-bd_a/b_plait_sf"/>
</dbReference>
<dbReference type="PANTHER" id="PTHR15481">
    <property type="entry name" value="RIBONUCLEIC ACID BINDING PROTEIN S1"/>
    <property type="match status" value="1"/>
</dbReference>
<dbReference type="GO" id="GO:0005737">
    <property type="term" value="C:cytoplasm"/>
    <property type="evidence" value="ECO:0007669"/>
    <property type="project" value="TreeGrafter"/>
</dbReference>
<dbReference type="Proteomes" id="UP000775213">
    <property type="component" value="Unassembled WGS sequence"/>
</dbReference>
<feature type="compositionally biased region" description="Basic residues" evidence="2">
    <location>
        <begin position="114"/>
        <end position="126"/>
    </location>
</feature>
<keyword evidence="1" id="KW-0694">RNA-binding</keyword>
<name>A0AAV7FMQ6_DENCH</name>
<accession>A0AAV7FMQ6</accession>
<evidence type="ECO:0000259" key="3">
    <source>
        <dbReference type="Pfam" id="PF00076"/>
    </source>
</evidence>
<sequence length="243" mass="28101">MDRNVSGFYESTWNNCGFEIHGSHFVIFKVNLPRGYGYVEFKKRTDAEKARLYMDGGQIDGNVVSVKFTLAQRQKASSPPKVIPPPKREAPQRDKILTGSEKEVPPRPRESSPRRRPPSPPPRRRSPVAIRRPDSPRRRPDSPPRRRLDSPVHRRAESPPHRRGETPPRRRAASPVRRRSPSPRRLRSPARFVIVMQFCYHSLSILGCQLRTNFQAKFDCSVSPRRIRGSPSRKRSPLPLRRR</sequence>
<dbReference type="InterPro" id="IPR035979">
    <property type="entry name" value="RBD_domain_sf"/>
</dbReference>
<dbReference type="Pfam" id="PF00076">
    <property type="entry name" value="RRM_1"/>
    <property type="match status" value="1"/>
</dbReference>
<dbReference type="GO" id="GO:0000398">
    <property type="term" value="P:mRNA splicing, via spliceosome"/>
    <property type="evidence" value="ECO:0007669"/>
    <property type="project" value="TreeGrafter"/>
</dbReference>
<protein>
    <recommendedName>
        <fullName evidence="3">RRM domain-containing protein</fullName>
    </recommendedName>
</protein>
<dbReference type="Gene3D" id="3.30.70.330">
    <property type="match status" value="1"/>
</dbReference>
<feature type="compositionally biased region" description="Basic residues" evidence="2">
    <location>
        <begin position="225"/>
        <end position="243"/>
    </location>
</feature>
<dbReference type="InterPro" id="IPR000504">
    <property type="entry name" value="RRM_dom"/>
</dbReference>
<evidence type="ECO:0000256" key="1">
    <source>
        <dbReference type="ARBA" id="ARBA00022884"/>
    </source>
</evidence>
<evidence type="ECO:0000313" key="5">
    <source>
        <dbReference type="Proteomes" id="UP000775213"/>
    </source>
</evidence>
<feature type="compositionally biased region" description="Basic residues" evidence="2">
    <location>
        <begin position="169"/>
        <end position="185"/>
    </location>
</feature>
<feature type="compositionally biased region" description="Basic and acidic residues" evidence="2">
    <location>
        <begin position="131"/>
        <end position="168"/>
    </location>
</feature>
<dbReference type="SUPFAM" id="SSF54928">
    <property type="entry name" value="RNA-binding domain, RBD"/>
    <property type="match status" value="1"/>
</dbReference>
<feature type="region of interest" description="Disordered" evidence="2">
    <location>
        <begin position="71"/>
        <end position="185"/>
    </location>
</feature>
<organism evidence="4 5">
    <name type="scientific">Dendrobium chrysotoxum</name>
    <name type="common">Orchid</name>
    <dbReference type="NCBI Taxonomy" id="161865"/>
    <lineage>
        <taxon>Eukaryota</taxon>
        <taxon>Viridiplantae</taxon>
        <taxon>Streptophyta</taxon>
        <taxon>Embryophyta</taxon>
        <taxon>Tracheophyta</taxon>
        <taxon>Spermatophyta</taxon>
        <taxon>Magnoliopsida</taxon>
        <taxon>Liliopsida</taxon>
        <taxon>Asparagales</taxon>
        <taxon>Orchidaceae</taxon>
        <taxon>Epidendroideae</taxon>
        <taxon>Malaxideae</taxon>
        <taxon>Dendrobiinae</taxon>
        <taxon>Dendrobium</taxon>
    </lineage>
</organism>
<dbReference type="EMBL" id="JAGFBR010000741">
    <property type="protein sequence ID" value="KAH0437043.1"/>
    <property type="molecule type" value="Genomic_DNA"/>
</dbReference>
<keyword evidence="5" id="KW-1185">Reference proteome</keyword>
<feature type="domain" description="RRM" evidence="3">
    <location>
        <begin position="32"/>
        <end position="64"/>
    </location>
</feature>
<comment type="caution">
    <text evidence="4">The sequence shown here is derived from an EMBL/GenBank/DDBJ whole genome shotgun (WGS) entry which is preliminary data.</text>
</comment>
<reference evidence="4 5" key="1">
    <citation type="journal article" date="2021" name="Hortic Res">
        <title>Chromosome-scale assembly of the Dendrobium chrysotoxum genome enhances the understanding of orchid evolution.</title>
        <authorList>
            <person name="Zhang Y."/>
            <person name="Zhang G.Q."/>
            <person name="Zhang D."/>
            <person name="Liu X.D."/>
            <person name="Xu X.Y."/>
            <person name="Sun W.H."/>
            <person name="Yu X."/>
            <person name="Zhu X."/>
            <person name="Wang Z.W."/>
            <person name="Zhao X."/>
            <person name="Zhong W.Y."/>
            <person name="Chen H."/>
            <person name="Yin W.L."/>
            <person name="Huang T."/>
            <person name="Niu S.C."/>
            <person name="Liu Z.J."/>
        </authorList>
    </citation>
    <scope>NUCLEOTIDE SEQUENCE [LARGE SCALE GENOMIC DNA]</scope>
    <source>
        <strain evidence="4">Lindl</strain>
    </source>
</reference>
<gene>
    <name evidence="4" type="ORF">IEQ34_026306</name>
</gene>
<dbReference type="AlphaFoldDB" id="A0AAV7FMQ6"/>
<dbReference type="GO" id="GO:0003723">
    <property type="term" value="F:RNA binding"/>
    <property type="evidence" value="ECO:0007669"/>
    <property type="project" value="UniProtKB-KW"/>
</dbReference>
<proteinExistence type="predicted"/>
<evidence type="ECO:0000313" key="4">
    <source>
        <dbReference type="EMBL" id="KAH0437043.1"/>
    </source>
</evidence>
<feature type="compositionally biased region" description="Basic and acidic residues" evidence="2">
    <location>
        <begin position="86"/>
        <end position="113"/>
    </location>
</feature>
<feature type="region of interest" description="Disordered" evidence="2">
    <location>
        <begin position="224"/>
        <end position="243"/>
    </location>
</feature>